<gene>
    <name evidence="1" type="ORF">J2X19_001067</name>
</gene>
<evidence type="ECO:0000313" key="2">
    <source>
        <dbReference type="Proteomes" id="UP001180487"/>
    </source>
</evidence>
<proteinExistence type="predicted"/>
<dbReference type="RefSeq" id="WP_310371319.1">
    <property type="nucleotide sequence ID" value="NZ_JAVDXT010000001.1"/>
</dbReference>
<name>A0ABU2C4Z9_9BURK</name>
<dbReference type="EMBL" id="JAVDXT010000001">
    <property type="protein sequence ID" value="MDR7376409.1"/>
    <property type="molecule type" value="Genomic_DNA"/>
</dbReference>
<sequence>MYPFADGFAGPSPAPCLPPSLAQWERLTQRGCSALQVGRTELALFSFHQALSIAQDLLLGGPAPQHADDCLAALVVSHHQLADLCANAQLLEQAANHLCRAHGAVMGLLQTPTTGLALQQAAWRHSRETHAELLQYQRRWGPHAGIARLLRACAEPAAGSTVH</sequence>
<keyword evidence="2" id="KW-1185">Reference proteome</keyword>
<protein>
    <submittedName>
        <fullName evidence="1">Uncharacterized protein YecT (DUF1311 family)</fullName>
    </submittedName>
</protein>
<comment type="caution">
    <text evidence="1">The sequence shown here is derived from an EMBL/GenBank/DDBJ whole genome shotgun (WGS) entry which is preliminary data.</text>
</comment>
<reference evidence="1 2" key="1">
    <citation type="submission" date="2023-07" db="EMBL/GenBank/DDBJ databases">
        <title>Sorghum-associated microbial communities from plants grown in Nebraska, USA.</title>
        <authorList>
            <person name="Schachtman D."/>
        </authorList>
    </citation>
    <scope>NUCLEOTIDE SEQUENCE [LARGE SCALE GENOMIC DNA]</scope>
    <source>
        <strain evidence="1 2">BE313</strain>
    </source>
</reference>
<evidence type="ECO:0000313" key="1">
    <source>
        <dbReference type="EMBL" id="MDR7376409.1"/>
    </source>
</evidence>
<dbReference type="InterPro" id="IPR011990">
    <property type="entry name" value="TPR-like_helical_dom_sf"/>
</dbReference>
<dbReference type="Proteomes" id="UP001180487">
    <property type="component" value="Unassembled WGS sequence"/>
</dbReference>
<accession>A0ABU2C4Z9</accession>
<organism evidence="1 2">
    <name type="scientific">Rhodoferax ferrireducens</name>
    <dbReference type="NCBI Taxonomy" id="192843"/>
    <lineage>
        <taxon>Bacteria</taxon>
        <taxon>Pseudomonadati</taxon>
        <taxon>Pseudomonadota</taxon>
        <taxon>Betaproteobacteria</taxon>
        <taxon>Burkholderiales</taxon>
        <taxon>Comamonadaceae</taxon>
        <taxon>Rhodoferax</taxon>
    </lineage>
</organism>
<dbReference type="SUPFAM" id="SSF48452">
    <property type="entry name" value="TPR-like"/>
    <property type="match status" value="1"/>
</dbReference>